<evidence type="ECO:0000256" key="7">
    <source>
        <dbReference type="RuleBase" id="RU000382"/>
    </source>
</evidence>
<gene>
    <name evidence="8" type="ORF">HNR05_002868</name>
</gene>
<dbReference type="AlphaFoldDB" id="A0A7Z0EHL6"/>
<evidence type="ECO:0000256" key="3">
    <source>
        <dbReference type="ARBA" id="ARBA00012421"/>
    </source>
</evidence>
<name>A0A7Z0EHL6_9MICO</name>
<dbReference type="Proteomes" id="UP000537260">
    <property type="component" value="Unassembled WGS sequence"/>
</dbReference>
<dbReference type="SUPFAM" id="SSF53383">
    <property type="entry name" value="PLP-dependent transferases"/>
    <property type="match status" value="1"/>
</dbReference>
<evidence type="ECO:0000256" key="6">
    <source>
        <dbReference type="ARBA" id="ARBA00048868"/>
    </source>
</evidence>
<evidence type="ECO:0000256" key="1">
    <source>
        <dbReference type="ARBA" id="ARBA00001933"/>
    </source>
</evidence>
<dbReference type="PANTHER" id="PTHR43321">
    <property type="entry name" value="GLUTAMATE DECARBOXYLASE"/>
    <property type="match status" value="1"/>
</dbReference>
<evidence type="ECO:0000256" key="2">
    <source>
        <dbReference type="ARBA" id="ARBA00009533"/>
    </source>
</evidence>
<comment type="caution">
    <text evidence="8">The sequence shown here is derived from an EMBL/GenBank/DDBJ whole genome shotgun (WGS) entry which is preliminary data.</text>
</comment>
<dbReference type="InterPro" id="IPR015424">
    <property type="entry name" value="PyrdxlP-dep_Trfase"/>
</dbReference>
<dbReference type="Pfam" id="PF00282">
    <property type="entry name" value="Pyridoxal_deC"/>
    <property type="match status" value="1"/>
</dbReference>
<keyword evidence="9" id="KW-1185">Reference proteome</keyword>
<reference evidence="8 9" key="1">
    <citation type="submission" date="2020-07" db="EMBL/GenBank/DDBJ databases">
        <title>Sequencing the genomes of 1000 actinobacteria strains.</title>
        <authorList>
            <person name="Klenk H.-P."/>
        </authorList>
    </citation>
    <scope>NUCLEOTIDE SEQUENCE [LARGE SCALE GENOMIC DNA]</scope>
    <source>
        <strain evidence="8 9">LI1</strain>
    </source>
</reference>
<dbReference type="EC" id="4.1.1.15" evidence="3"/>
<dbReference type="GO" id="GO:0004058">
    <property type="term" value="F:aromatic-L-amino-acid decarboxylase activity"/>
    <property type="evidence" value="ECO:0007669"/>
    <property type="project" value="UniProtKB-ARBA"/>
</dbReference>
<dbReference type="GO" id="GO:0005829">
    <property type="term" value="C:cytosol"/>
    <property type="evidence" value="ECO:0007669"/>
    <property type="project" value="TreeGrafter"/>
</dbReference>
<evidence type="ECO:0000313" key="8">
    <source>
        <dbReference type="EMBL" id="NYJ21077.1"/>
    </source>
</evidence>
<keyword evidence="5 7" id="KW-0456">Lyase</keyword>
<evidence type="ECO:0000256" key="4">
    <source>
        <dbReference type="ARBA" id="ARBA00022898"/>
    </source>
</evidence>
<comment type="cofactor">
    <cofactor evidence="1 7">
        <name>pyridoxal 5'-phosphate</name>
        <dbReference type="ChEBI" id="CHEBI:597326"/>
    </cofactor>
</comment>
<dbReference type="Gene3D" id="3.40.640.10">
    <property type="entry name" value="Type I PLP-dependent aspartate aminotransferase-like (Major domain)"/>
    <property type="match status" value="1"/>
</dbReference>
<dbReference type="PANTHER" id="PTHR43321:SF3">
    <property type="entry name" value="GLUTAMATE DECARBOXYLASE"/>
    <property type="match status" value="1"/>
</dbReference>
<comment type="catalytic activity">
    <reaction evidence="6">
        <text>L-glutamate + H(+) = 4-aminobutanoate + CO2</text>
        <dbReference type="Rhea" id="RHEA:17785"/>
        <dbReference type="ChEBI" id="CHEBI:15378"/>
        <dbReference type="ChEBI" id="CHEBI:16526"/>
        <dbReference type="ChEBI" id="CHEBI:29985"/>
        <dbReference type="ChEBI" id="CHEBI:59888"/>
        <dbReference type="EC" id="4.1.1.15"/>
    </reaction>
</comment>
<dbReference type="Gene3D" id="4.10.280.50">
    <property type="match status" value="1"/>
</dbReference>
<dbReference type="EMBL" id="JACCFM010000001">
    <property type="protein sequence ID" value="NYJ21077.1"/>
    <property type="molecule type" value="Genomic_DNA"/>
</dbReference>
<comment type="similarity">
    <text evidence="2 7">Belongs to the group II decarboxylase family.</text>
</comment>
<accession>A0A7Z0EHL6</accession>
<dbReference type="GO" id="GO:0030170">
    <property type="term" value="F:pyridoxal phosphate binding"/>
    <property type="evidence" value="ECO:0007669"/>
    <property type="project" value="InterPro"/>
</dbReference>
<protein>
    <recommendedName>
        <fullName evidence="3">glutamate decarboxylase</fullName>
        <ecNumber evidence="3">4.1.1.15</ecNumber>
    </recommendedName>
</protein>
<evidence type="ECO:0000313" key="9">
    <source>
        <dbReference type="Proteomes" id="UP000537260"/>
    </source>
</evidence>
<dbReference type="InterPro" id="IPR002129">
    <property type="entry name" value="PyrdxlP-dep_de-COase"/>
</dbReference>
<sequence>MADTHNTIPDEGIDAEAAYRLVHDETMLDGNARLNLATFVTTWMDDFADKLYADMFDKNLINKDEYPQTAAIEERSWCIIADLWHSPNAANAIGTSTVGSSEHPMRDGHDLANYVDENTIGVVAILGVTYTGSYEPVVEI</sequence>
<dbReference type="GO" id="GO:0004351">
    <property type="term" value="F:glutamate decarboxylase activity"/>
    <property type="evidence" value="ECO:0007669"/>
    <property type="project" value="UniProtKB-EC"/>
</dbReference>
<keyword evidence="4 7" id="KW-0663">Pyridoxal phosphate</keyword>
<organism evidence="8 9">
    <name type="scientific">Glaciibacter psychrotolerans</name>
    <dbReference type="NCBI Taxonomy" id="670054"/>
    <lineage>
        <taxon>Bacteria</taxon>
        <taxon>Bacillati</taxon>
        <taxon>Actinomycetota</taxon>
        <taxon>Actinomycetes</taxon>
        <taxon>Micrococcales</taxon>
        <taxon>Microbacteriaceae</taxon>
        <taxon>Glaciibacter</taxon>
    </lineage>
</organism>
<dbReference type="GO" id="GO:0006538">
    <property type="term" value="P:L-glutamate catabolic process"/>
    <property type="evidence" value="ECO:0007669"/>
    <property type="project" value="TreeGrafter"/>
</dbReference>
<proteinExistence type="inferred from homology"/>
<dbReference type="InterPro" id="IPR010107">
    <property type="entry name" value="Glutamate_decarboxylase"/>
</dbReference>
<evidence type="ECO:0000256" key="5">
    <source>
        <dbReference type="ARBA" id="ARBA00023239"/>
    </source>
</evidence>
<dbReference type="InterPro" id="IPR015421">
    <property type="entry name" value="PyrdxlP-dep_Trfase_major"/>
</dbReference>